<reference evidence="2" key="1">
    <citation type="submission" date="2021-11" db="EMBL/GenBank/DDBJ databases">
        <authorList>
            <person name="Herlambang A."/>
            <person name="Guo Y."/>
            <person name="Takashima Y."/>
            <person name="Nishizawa T."/>
        </authorList>
    </citation>
    <scope>NUCLEOTIDE SEQUENCE</scope>
    <source>
        <strain evidence="2">E1425</strain>
    </source>
</reference>
<protein>
    <recommendedName>
        <fullName evidence="4">F-box domain-containing protein</fullName>
    </recommendedName>
</protein>
<name>A0A9P3HE34_9FUNG</name>
<keyword evidence="3" id="KW-1185">Reference proteome</keyword>
<feature type="region of interest" description="Disordered" evidence="1">
    <location>
        <begin position="1"/>
        <end position="24"/>
    </location>
</feature>
<comment type="caution">
    <text evidence="2">The sequence shown here is derived from an EMBL/GenBank/DDBJ whole genome shotgun (WGS) entry which is preliminary data.</text>
</comment>
<feature type="compositionally biased region" description="Polar residues" evidence="1">
    <location>
        <begin position="185"/>
        <end position="210"/>
    </location>
</feature>
<evidence type="ECO:0000313" key="3">
    <source>
        <dbReference type="Proteomes" id="UP000827284"/>
    </source>
</evidence>
<feature type="region of interest" description="Disordered" evidence="1">
    <location>
        <begin position="172"/>
        <end position="215"/>
    </location>
</feature>
<organism evidence="2 3">
    <name type="scientific">Entomortierella parvispora</name>
    <dbReference type="NCBI Taxonomy" id="205924"/>
    <lineage>
        <taxon>Eukaryota</taxon>
        <taxon>Fungi</taxon>
        <taxon>Fungi incertae sedis</taxon>
        <taxon>Mucoromycota</taxon>
        <taxon>Mortierellomycotina</taxon>
        <taxon>Mortierellomycetes</taxon>
        <taxon>Mortierellales</taxon>
        <taxon>Mortierellaceae</taxon>
        <taxon>Entomortierella</taxon>
    </lineage>
</organism>
<sequence>MHSIRNQRKEPSQKTGFCEPSSMRIRNSSEPVSAAMLWTFKAMRIPEIVFLIQEQLPRPELLISLQVARQWYRTGQALVWRRVHWDNTMATEPGEPLPESESVLGVVLSKESLLFKNAYRIRSLDCMFHSQGRTSNVDSSSLLRLLILGKGADLSSQLPKQESSMRVAEADFTAETRNDLHPRNSRITPSRVQRQNNLGLDSLPEGQSDQGSDDTVPVRAIQLRQLMLKGHFDLLSSAASTSSTIANGQGADRAPIPTFVAFKIPTLTRLEIHPLVNSAVDIHLILDSALRLEELVIHSHGHFIDSRLVVDTNDAQDKACSSSQKIHRKLRSLKIQYLKISREELQQIADRCPNVTEFQSLCTPGALWKQRPPLLQQQSPPAGTGLVSTSSTGTVFISTTIPGTAATVDAEQLSIICSLARSWPRLERMHVGQQQGGFHLDSLRETLCAFPRLESIGIPAWDCTKVTMDAIKATQIHAMSSADWSSEPSSSTWSGSLASEARLAPAKFLTSLCIMNVCSSEKVSQALHDYLCWTPHLKEFYAYNTTLYVDQMNNQQELSSGVTATPTPSPSIAPTGATESSSSQAPPLQEGQKVERKRWACSGLERLVVRFARQPWRNLSEPPRRSKETFGFLENLQNLKHLCIKEGLMLEAGREYEALGGLSRLEEVVFTTCYPIPIKVEDMKSWMPLALAEDDGTSKRSVLKKVVVRRQKANTILDRELGGWFQESRPDLDFRFELTDCCEEDYSFHHG</sequence>
<dbReference type="Gene3D" id="3.80.10.10">
    <property type="entry name" value="Ribonuclease Inhibitor"/>
    <property type="match status" value="1"/>
</dbReference>
<reference evidence="2" key="2">
    <citation type="journal article" date="2022" name="Microbiol. Resour. Announc.">
        <title>Whole-Genome Sequence of Entomortierella parvispora E1425, a Mucoromycotan Fungus Associated with Burkholderiaceae-Related Endosymbiotic Bacteria.</title>
        <authorList>
            <person name="Herlambang A."/>
            <person name="Guo Y."/>
            <person name="Takashima Y."/>
            <person name="Narisawa K."/>
            <person name="Ohta H."/>
            <person name="Nishizawa T."/>
        </authorList>
    </citation>
    <scope>NUCLEOTIDE SEQUENCE</scope>
    <source>
        <strain evidence="2">E1425</strain>
    </source>
</reference>
<evidence type="ECO:0008006" key="4">
    <source>
        <dbReference type="Google" id="ProtNLM"/>
    </source>
</evidence>
<proteinExistence type="predicted"/>
<gene>
    <name evidence="2" type="ORF">EMPS_07377</name>
</gene>
<dbReference type="OrthoDB" id="2448069at2759"/>
<dbReference type="EMBL" id="BQFW01000010">
    <property type="protein sequence ID" value="GJJ75019.1"/>
    <property type="molecule type" value="Genomic_DNA"/>
</dbReference>
<dbReference type="InterPro" id="IPR032675">
    <property type="entry name" value="LRR_dom_sf"/>
</dbReference>
<dbReference type="AlphaFoldDB" id="A0A9P3HE34"/>
<evidence type="ECO:0000313" key="2">
    <source>
        <dbReference type="EMBL" id="GJJ75019.1"/>
    </source>
</evidence>
<evidence type="ECO:0000256" key="1">
    <source>
        <dbReference type="SAM" id="MobiDB-lite"/>
    </source>
</evidence>
<feature type="compositionally biased region" description="Low complexity" evidence="1">
    <location>
        <begin position="563"/>
        <end position="578"/>
    </location>
</feature>
<dbReference type="Proteomes" id="UP000827284">
    <property type="component" value="Unassembled WGS sequence"/>
</dbReference>
<feature type="region of interest" description="Disordered" evidence="1">
    <location>
        <begin position="559"/>
        <end position="596"/>
    </location>
</feature>
<accession>A0A9P3HE34</accession>